<comment type="subcellular location">
    <subcellularLocation>
        <location evidence="1">Cell envelope</location>
    </subcellularLocation>
</comment>
<dbReference type="InterPro" id="IPR009830">
    <property type="entry name" value="LppX/LprAFG"/>
</dbReference>
<evidence type="ECO:0000313" key="5">
    <source>
        <dbReference type="Proteomes" id="UP000001918"/>
    </source>
</evidence>
<keyword evidence="3" id="KW-1003">Cell membrane</keyword>
<dbReference type="HOGENOM" id="CLU_074100_2_0_11"/>
<dbReference type="InterPro" id="IPR029046">
    <property type="entry name" value="LolA/LolB/LppX"/>
</dbReference>
<dbReference type="RefSeq" id="WP_012853483.1">
    <property type="nucleotide sequence ID" value="NC_013510.1"/>
</dbReference>
<dbReference type="Proteomes" id="UP000001918">
    <property type="component" value="Chromosome"/>
</dbReference>
<evidence type="ECO:0000256" key="2">
    <source>
        <dbReference type="ARBA" id="ARBA00009194"/>
    </source>
</evidence>
<gene>
    <name evidence="4" type="ordered locus">Tcur_3158</name>
</gene>
<comment type="similarity">
    <text evidence="2">Belongs to the LppX/LprAFG lipoprotein family.</text>
</comment>
<dbReference type="AlphaFoldDB" id="D1A9L3"/>
<protein>
    <recommendedName>
        <fullName evidence="6">Lipoprotein</fullName>
    </recommendedName>
</protein>
<organism evidence="4 5">
    <name type="scientific">Thermomonospora curvata (strain ATCC 19995 / DSM 43183 / JCM 3096 / KCTC 9072 / NBRC 15933 / NCIMB 10081 / Henssen B9)</name>
    <dbReference type="NCBI Taxonomy" id="471852"/>
    <lineage>
        <taxon>Bacteria</taxon>
        <taxon>Bacillati</taxon>
        <taxon>Actinomycetota</taxon>
        <taxon>Actinomycetes</taxon>
        <taxon>Streptosporangiales</taxon>
        <taxon>Thermomonosporaceae</taxon>
        <taxon>Thermomonospora</taxon>
    </lineage>
</organism>
<dbReference type="GO" id="GO:0030313">
    <property type="term" value="C:cell envelope"/>
    <property type="evidence" value="ECO:0007669"/>
    <property type="project" value="UniProtKB-SubCell"/>
</dbReference>
<evidence type="ECO:0000313" key="4">
    <source>
        <dbReference type="EMBL" id="ACY98699.1"/>
    </source>
</evidence>
<dbReference type="CDD" id="cd16334">
    <property type="entry name" value="LppX-like"/>
    <property type="match status" value="1"/>
</dbReference>
<evidence type="ECO:0008006" key="6">
    <source>
        <dbReference type="Google" id="ProtNLM"/>
    </source>
</evidence>
<dbReference type="STRING" id="471852.Tcur_3158"/>
<dbReference type="KEGG" id="tcu:Tcur_3158"/>
<keyword evidence="5" id="KW-1185">Reference proteome</keyword>
<sequence>MSWIRGRIPTVVLACALALTGCSGGSGGDSQGSLPQGPQTLQQASNSMRDLKSVAFTISTEGDPVSFPVKSGEVRLLRNGDAEGRLHVQVGMSMETEFVLLGDVLYYKGLTGGYEKASKEQLRSLYDPSAVLDPERGIAKLLTAARGAQPEAREKVGGKDAYRVKVTLPKQEIEGLIPGVDEDLQGQVWISADDHRLLKVRGELPPSGGKGAVVITFTEFNADYRFKAPI</sequence>
<keyword evidence="3" id="KW-0472">Membrane</keyword>
<dbReference type="PROSITE" id="PS51257">
    <property type="entry name" value="PROKAR_LIPOPROTEIN"/>
    <property type="match status" value="1"/>
</dbReference>
<name>D1A9L3_THECD</name>
<proteinExistence type="inferred from homology"/>
<dbReference type="Pfam" id="PF07161">
    <property type="entry name" value="LppX_LprAFG"/>
    <property type="match status" value="1"/>
</dbReference>
<evidence type="ECO:0000256" key="3">
    <source>
        <dbReference type="ARBA" id="ARBA00022475"/>
    </source>
</evidence>
<dbReference type="eggNOG" id="ENOG50338Y0">
    <property type="taxonomic scope" value="Bacteria"/>
</dbReference>
<reference evidence="4 5" key="1">
    <citation type="journal article" date="2011" name="Stand. Genomic Sci.">
        <title>Complete genome sequence of Thermomonospora curvata type strain (B9).</title>
        <authorList>
            <person name="Chertkov O."/>
            <person name="Sikorski J."/>
            <person name="Nolan M."/>
            <person name="Lapidus A."/>
            <person name="Lucas S."/>
            <person name="Del Rio T.G."/>
            <person name="Tice H."/>
            <person name="Cheng J.F."/>
            <person name="Goodwin L."/>
            <person name="Pitluck S."/>
            <person name="Liolios K."/>
            <person name="Ivanova N."/>
            <person name="Mavromatis K."/>
            <person name="Mikhailova N."/>
            <person name="Ovchinnikova G."/>
            <person name="Pati A."/>
            <person name="Chen A."/>
            <person name="Palaniappan K."/>
            <person name="Djao O.D."/>
            <person name="Land M."/>
            <person name="Hauser L."/>
            <person name="Chang Y.J."/>
            <person name="Jeffries C.D."/>
            <person name="Brettin T."/>
            <person name="Han C."/>
            <person name="Detter J.C."/>
            <person name="Rohde M."/>
            <person name="Goker M."/>
            <person name="Woyke T."/>
            <person name="Bristow J."/>
            <person name="Eisen J.A."/>
            <person name="Markowitz V."/>
            <person name="Hugenholtz P."/>
            <person name="Klenk H.P."/>
            <person name="Kyrpides N.C."/>
        </authorList>
    </citation>
    <scope>NUCLEOTIDE SEQUENCE [LARGE SCALE GENOMIC DNA]</scope>
    <source>
        <strain evidence="5">ATCC 19995 / DSM 43183 / JCM 3096 / KCTC 9072 / NBRC 15933 / NCIMB 10081 / Henssen B9</strain>
    </source>
</reference>
<dbReference type="Gene3D" id="2.50.20.20">
    <property type="match status" value="1"/>
</dbReference>
<accession>D1A9L3</accession>
<dbReference type="EMBL" id="CP001738">
    <property type="protein sequence ID" value="ACY98699.1"/>
    <property type="molecule type" value="Genomic_DNA"/>
</dbReference>
<evidence type="ECO:0000256" key="1">
    <source>
        <dbReference type="ARBA" id="ARBA00004196"/>
    </source>
</evidence>
<dbReference type="SUPFAM" id="SSF89392">
    <property type="entry name" value="Prokaryotic lipoproteins and lipoprotein localization factors"/>
    <property type="match status" value="1"/>
</dbReference>